<dbReference type="VEuPathDB" id="FungiDB:JI435_090750"/>
<protein>
    <submittedName>
        <fullName evidence="1">Uncharacterized protein</fullName>
    </submittedName>
</protein>
<proteinExistence type="predicted"/>
<reference evidence="2" key="1">
    <citation type="journal article" date="2021" name="BMC Genomics">
        <title>Chromosome-level genome assembly and manually-curated proteome of model necrotroph Parastagonospora nodorum Sn15 reveals a genome-wide trove of candidate effector homologs, and redundancy of virulence-related functions within an accessory chromosome.</title>
        <authorList>
            <person name="Bertazzoni S."/>
            <person name="Jones D.A.B."/>
            <person name="Phan H.T."/>
            <person name="Tan K.-C."/>
            <person name="Hane J.K."/>
        </authorList>
    </citation>
    <scope>NUCLEOTIDE SEQUENCE [LARGE SCALE GENOMIC DNA]</scope>
    <source>
        <strain evidence="2">SN15 / ATCC MYA-4574 / FGSC 10173)</strain>
    </source>
</reference>
<evidence type="ECO:0000313" key="1">
    <source>
        <dbReference type="EMBL" id="QRD00520.1"/>
    </source>
</evidence>
<accession>A0A7U2FCI2</accession>
<sequence length="92" mass="10663">MNACYQLGRPHNMQRPYTRPIIHLRSLLALVRIGLNFAHFIRKQYRHCSANAVGQLYHSSVFPTFAVLTTRISHLPSPQCCPISRLFFLRVI</sequence>
<dbReference type="Proteomes" id="UP000663193">
    <property type="component" value="Chromosome 11"/>
</dbReference>
<evidence type="ECO:0000313" key="2">
    <source>
        <dbReference type="Proteomes" id="UP000663193"/>
    </source>
</evidence>
<name>A0A7U2FCI2_PHANO</name>
<dbReference type="AlphaFoldDB" id="A0A7U2FCI2"/>
<dbReference type="EMBL" id="CP069033">
    <property type="protein sequence ID" value="QRD00520.1"/>
    <property type="molecule type" value="Genomic_DNA"/>
</dbReference>
<gene>
    <name evidence="1" type="ORF">JI435_090750</name>
</gene>
<organism evidence="1 2">
    <name type="scientific">Phaeosphaeria nodorum (strain SN15 / ATCC MYA-4574 / FGSC 10173)</name>
    <name type="common">Glume blotch fungus</name>
    <name type="synonym">Parastagonospora nodorum</name>
    <dbReference type="NCBI Taxonomy" id="321614"/>
    <lineage>
        <taxon>Eukaryota</taxon>
        <taxon>Fungi</taxon>
        <taxon>Dikarya</taxon>
        <taxon>Ascomycota</taxon>
        <taxon>Pezizomycotina</taxon>
        <taxon>Dothideomycetes</taxon>
        <taxon>Pleosporomycetidae</taxon>
        <taxon>Pleosporales</taxon>
        <taxon>Pleosporineae</taxon>
        <taxon>Phaeosphaeriaceae</taxon>
        <taxon>Parastagonospora</taxon>
    </lineage>
</organism>
<keyword evidence="2" id="KW-1185">Reference proteome</keyword>